<dbReference type="Gene3D" id="3.40.30.10">
    <property type="entry name" value="Glutaredoxin"/>
    <property type="match status" value="1"/>
</dbReference>
<evidence type="ECO:0000313" key="2">
    <source>
        <dbReference type="Proteomes" id="UP000235405"/>
    </source>
</evidence>
<name>A0A2N7CJL4_VIBSP</name>
<protein>
    <submittedName>
        <fullName evidence="1">Uncharacterized protein</fullName>
    </submittedName>
</protein>
<accession>A0A2N7CJL4</accession>
<comment type="caution">
    <text evidence="1">The sequence shown here is derived from an EMBL/GenBank/DDBJ whole genome shotgun (WGS) entry which is preliminary data.</text>
</comment>
<reference evidence="2" key="1">
    <citation type="submission" date="2016-07" db="EMBL/GenBank/DDBJ databases">
        <title>Nontailed viruses are major unrecognized killers of bacteria in the ocean.</title>
        <authorList>
            <person name="Kauffman K."/>
            <person name="Hussain F."/>
            <person name="Yang J."/>
            <person name="Arevalo P."/>
            <person name="Brown J."/>
            <person name="Cutler M."/>
            <person name="Kelly L."/>
            <person name="Polz M.F."/>
        </authorList>
    </citation>
    <scope>NUCLEOTIDE SEQUENCE [LARGE SCALE GENOMIC DNA]</scope>
    <source>
        <strain evidence="2">10N.286.54.F3</strain>
    </source>
</reference>
<evidence type="ECO:0000313" key="1">
    <source>
        <dbReference type="EMBL" id="PMF32331.1"/>
    </source>
</evidence>
<dbReference type="AlphaFoldDB" id="A0A2N7CJL4"/>
<gene>
    <name evidence="1" type="ORF">BCV19_23040</name>
</gene>
<sequence length="73" mass="8096">MNVQQFENDLSSKLLESELDDQLGFKEAIGVHSYPTLMLEVNGIFTAVELDYHSTEATLKSIREVLVNNAPAA</sequence>
<dbReference type="EMBL" id="MCSW01000035">
    <property type="protein sequence ID" value="PMF32331.1"/>
    <property type="molecule type" value="Genomic_DNA"/>
</dbReference>
<organism evidence="1 2">
    <name type="scientific">Vibrio splendidus</name>
    <dbReference type="NCBI Taxonomy" id="29497"/>
    <lineage>
        <taxon>Bacteria</taxon>
        <taxon>Pseudomonadati</taxon>
        <taxon>Pseudomonadota</taxon>
        <taxon>Gammaproteobacteria</taxon>
        <taxon>Vibrionales</taxon>
        <taxon>Vibrionaceae</taxon>
        <taxon>Vibrio</taxon>
    </lineage>
</organism>
<dbReference type="Proteomes" id="UP000235405">
    <property type="component" value="Unassembled WGS sequence"/>
</dbReference>
<proteinExistence type="predicted"/>